<sequence>MPKKLTTNTKSLEARSRKETVKKELQAKLEKEKEDALWVENNEKIQKKLMKKDEEEKKKAEQLRKKAENKLLLEQEMSSIKVAPKISAQKVTRLNVLEEMEKRNKAIENLSKQQTDNKRIEKPMRLEENLNHVMADTEVAQTIDQAIAVLKVKDTEEDRHPEKRMKAAFKTYETENLPRLKQENPSLKLSQLKNILFKNWQKAPENPLNQNS</sequence>
<feature type="compositionally biased region" description="Polar residues" evidence="5">
    <location>
        <begin position="1"/>
        <end position="11"/>
    </location>
</feature>
<dbReference type="PANTHER" id="PTHR21680:SF0">
    <property type="entry name" value="COILED-COIL DOMAIN-CONTAINING PROTEIN 124"/>
    <property type="match status" value="1"/>
</dbReference>
<reference evidence="7" key="1">
    <citation type="journal article" date="2014" name="Insect Biochem. Mol. Biol.">
        <title>An insight into the sialome of the frog biting fly, Corethrella appendiculata.</title>
        <authorList>
            <person name="Ribeiro J.M.C."/>
            <person name="Chagas A.C."/>
            <person name="Pham V.M."/>
            <person name="Lounibos L.P."/>
            <person name="Calvo E."/>
        </authorList>
    </citation>
    <scope>NUCLEOTIDE SEQUENCE</scope>
    <source>
        <tissue evidence="7">Salivary glands</tissue>
    </source>
</reference>
<evidence type="ECO:0000256" key="3">
    <source>
        <dbReference type="ARBA" id="ARBA00023054"/>
    </source>
</evidence>
<accession>U5EXP3</accession>
<dbReference type="PANTHER" id="PTHR21680">
    <property type="entry name" value="COILED-COIL DOMAIN-CONTAINING PROTEIN 124"/>
    <property type="match status" value="1"/>
</dbReference>
<feature type="DNA-binding region" description="HMG box" evidence="4">
    <location>
        <begin position="162"/>
        <end position="212"/>
    </location>
</feature>
<name>U5EXP3_9DIPT</name>
<dbReference type="GO" id="GO:0005634">
    <property type="term" value="C:nucleus"/>
    <property type="evidence" value="ECO:0007669"/>
    <property type="project" value="UniProtKB-UniRule"/>
</dbReference>
<comment type="subcellular location">
    <subcellularLocation>
        <location evidence="1">Midbody</location>
    </subcellularLocation>
</comment>
<dbReference type="GO" id="GO:0006366">
    <property type="term" value="P:transcription by RNA polymerase II"/>
    <property type="evidence" value="ECO:0007669"/>
    <property type="project" value="TreeGrafter"/>
</dbReference>
<dbReference type="InterPro" id="IPR009071">
    <property type="entry name" value="HMG_box_dom"/>
</dbReference>
<evidence type="ECO:0000256" key="2">
    <source>
        <dbReference type="ARBA" id="ARBA00008296"/>
    </source>
</evidence>
<dbReference type="InterPro" id="IPR010422">
    <property type="entry name" value="Ccdc124/Oxs1"/>
</dbReference>
<dbReference type="InterPro" id="IPR054414">
    <property type="entry name" value="Ccdc124/Oxs1_C"/>
</dbReference>
<keyword evidence="4" id="KW-0238">DNA-binding</keyword>
<dbReference type="EMBL" id="GANO01000852">
    <property type="protein sequence ID" value="JAB59019.1"/>
    <property type="molecule type" value="mRNA"/>
</dbReference>
<dbReference type="PROSITE" id="PS50118">
    <property type="entry name" value="HMG_BOX_2"/>
    <property type="match status" value="1"/>
</dbReference>
<dbReference type="AlphaFoldDB" id="U5EXP3"/>
<evidence type="ECO:0000313" key="7">
    <source>
        <dbReference type="EMBL" id="JAB59019.1"/>
    </source>
</evidence>
<keyword evidence="4" id="KW-0539">Nucleus</keyword>
<comment type="similarity">
    <text evidence="2">Belongs to the CCDC124 family.</text>
</comment>
<dbReference type="GO" id="GO:0030496">
    <property type="term" value="C:midbody"/>
    <property type="evidence" value="ECO:0007669"/>
    <property type="project" value="UniProtKB-SubCell"/>
</dbReference>
<feature type="region of interest" description="Disordered" evidence="5">
    <location>
        <begin position="1"/>
        <end position="20"/>
    </location>
</feature>
<keyword evidence="3" id="KW-0175">Coiled coil</keyword>
<dbReference type="Pfam" id="PF06244">
    <property type="entry name" value="Ccdc124"/>
    <property type="match status" value="1"/>
</dbReference>
<organism evidence="7">
    <name type="scientific">Corethrella appendiculata</name>
    <dbReference type="NCBI Taxonomy" id="1370023"/>
    <lineage>
        <taxon>Eukaryota</taxon>
        <taxon>Metazoa</taxon>
        <taxon>Ecdysozoa</taxon>
        <taxon>Arthropoda</taxon>
        <taxon>Hexapoda</taxon>
        <taxon>Insecta</taxon>
        <taxon>Pterygota</taxon>
        <taxon>Neoptera</taxon>
        <taxon>Endopterygota</taxon>
        <taxon>Diptera</taxon>
        <taxon>Nematocera</taxon>
        <taxon>Culicoidea</taxon>
        <taxon>Chaoboridae</taxon>
        <taxon>Corethrella</taxon>
    </lineage>
</organism>
<evidence type="ECO:0000259" key="6">
    <source>
        <dbReference type="PROSITE" id="PS50118"/>
    </source>
</evidence>
<dbReference type="SUPFAM" id="SSF47095">
    <property type="entry name" value="HMG-box"/>
    <property type="match status" value="1"/>
</dbReference>
<evidence type="ECO:0000256" key="5">
    <source>
        <dbReference type="SAM" id="MobiDB-lite"/>
    </source>
</evidence>
<feature type="domain" description="HMG box" evidence="6">
    <location>
        <begin position="162"/>
        <end position="212"/>
    </location>
</feature>
<evidence type="ECO:0000256" key="4">
    <source>
        <dbReference type="PROSITE-ProRule" id="PRU00267"/>
    </source>
</evidence>
<dbReference type="GO" id="GO:0003713">
    <property type="term" value="F:transcription coactivator activity"/>
    <property type="evidence" value="ECO:0007669"/>
    <property type="project" value="TreeGrafter"/>
</dbReference>
<dbReference type="InterPro" id="IPR036910">
    <property type="entry name" value="HMG_box_dom_sf"/>
</dbReference>
<evidence type="ECO:0000256" key="1">
    <source>
        <dbReference type="ARBA" id="ARBA00004214"/>
    </source>
</evidence>
<protein>
    <recommendedName>
        <fullName evidence="6">HMG box domain-containing protein</fullName>
    </recommendedName>
</protein>
<dbReference type="GO" id="GO:0003677">
    <property type="term" value="F:DNA binding"/>
    <property type="evidence" value="ECO:0007669"/>
    <property type="project" value="UniProtKB-UniRule"/>
</dbReference>
<proteinExistence type="evidence at transcript level"/>